<evidence type="ECO:0008006" key="3">
    <source>
        <dbReference type="Google" id="ProtNLM"/>
    </source>
</evidence>
<gene>
    <name evidence="1" type="ORF">ACFQGB_15865</name>
</gene>
<proteinExistence type="predicted"/>
<sequence>MHRREFLLSATGIVGASTVGSIAYTSATVERDVTSSVAADASAIIGLVDGGVGAVSKTNGKLQINTDASSSGLNVDSTFWYGDDSSPTSTYAFKISNNSDSSETITLALTDGSSSAMNLPTNAVFNIHVHTSSSNKVGTASPGSSLDIPLDASGETTDEAYAVIEIQTPTSNSDITGAMKFTA</sequence>
<protein>
    <recommendedName>
        <fullName evidence="3">CHRD domain-containing protein</fullName>
    </recommendedName>
</protein>
<evidence type="ECO:0000313" key="1">
    <source>
        <dbReference type="EMBL" id="MFC6954340.1"/>
    </source>
</evidence>
<dbReference type="AlphaFoldDB" id="A0ABD5VFP8"/>
<dbReference type="RefSeq" id="WP_336351292.1">
    <property type="nucleotide sequence ID" value="NZ_JAZAQL010000003.1"/>
</dbReference>
<reference evidence="1 2" key="1">
    <citation type="journal article" date="2019" name="Int. J. Syst. Evol. Microbiol.">
        <title>The Global Catalogue of Microorganisms (GCM) 10K type strain sequencing project: providing services to taxonomists for standard genome sequencing and annotation.</title>
        <authorList>
            <consortium name="The Broad Institute Genomics Platform"/>
            <consortium name="The Broad Institute Genome Sequencing Center for Infectious Disease"/>
            <person name="Wu L."/>
            <person name="Ma J."/>
        </authorList>
    </citation>
    <scope>NUCLEOTIDE SEQUENCE [LARGE SCALE GENOMIC DNA]</scope>
    <source>
        <strain evidence="1 2">GX26</strain>
    </source>
</reference>
<evidence type="ECO:0000313" key="2">
    <source>
        <dbReference type="Proteomes" id="UP001596395"/>
    </source>
</evidence>
<keyword evidence="2" id="KW-1185">Reference proteome</keyword>
<accession>A0ABD5VFP8</accession>
<dbReference type="EMBL" id="JBHSXN010000003">
    <property type="protein sequence ID" value="MFC6954340.1"/>
    <property type="molecule type" value="Genomic_DNA"/>
</dbReference>
<name>A0ABD5VFP8_9EURY</name>
<comment type="caution">
    <text evidence="1">The sequence shown here is derived from an EMBL/GenBank/DDBJ whole genome shotgun (WGS) entry which is preliminary data.</text>
</comment>
<dbReference type="Proteomes" id="UP001596395">
    <property type="component" value="Unassembled WGS sequence"/>
</dbReference>
<organism evidence="1 2">
    <name type="scientific">Halorubellus litoreus</name>
    <dbReference type="NCBI Taxonomy" id="755308"/>
    <lineage>
        <taxon>Archaea</taxon>
        <taxon>Methanobacteriati</taxon>
        <taxon>Methanobacteriota</taxon>
        <taxon>Stenosarchaea group</taxon>
        <taxon>Halobacteria</taxon>
        <taxon>Halobacteriales</taxon>
        <taxon>Halorubellaceae</taxon>
        <taxon>Halorubellus</taxon>
    </lineage>
</organism>